<dbReference type="SUPFAM" id="SSF56112">
    <property type="entry name" value="Protein kinase-like (PK-like)"/>
    <property type="match status" value="4"/>
</dbReference>
<dbReference type="Proteomes" id="UP000760860">
    <property type="component" value="Unassembled WGS sequence"/>
</dbReference>
<keyword evidence="1" id="KW-0418">Kinase</keyword>
<keyword evidence="5 8" id="KW-0067">ATP-binding</keyword>
<dbReference type="SUPFAM" id="SSF47874">
    <property type="entry name" value="Annexin"/>
    <property type="match status" value="1"/>
</dbReference>
<dbReference type="InterPro" id="IPR051681">
    <property type="entry name" value="Ser/Thr_Kinases-Pseudokinases"/>
</dbReference>
<dbReference type="GO" id="GO:0005509">
    <property type="term" value="F:calcium ion binding"/>
    <property type="evidence" value="ECO:0007669"/>
    <property type="project" value="InterPro"/>
</dbReference>
<dbReference type="Gene3D" id="3.30.200.20">
    <property type="entry name" value="Phosphorylase Kinase, domain 1"/>
    <property type="match status" value="2"/>
</dbReference>
<name>A0A329SJ59_9STRA</name>
<dbReference type="InterPro" id="IPR037104">
    <property type="entry name" value="Annexin_sf"/>
</dbReference>
<dbReference type="Gene3D" id="1.10.220.10">
    <property type="entry name" value="Annexin"/>
    <property type="match status" value="2"/>
</dbReference>
<keyword evidence="13" id="KW-1185">Reference proteome</keyword>
<accession>A0A329SJ59</accession>
<dbReference type="GO" id="GO:0004674">
    <property type="term" value="F:protein serine/threonine kinase activity"/>
    <property type="evidence" value="ECO:0007669"/>
    <property type="project" value="UniProtKB-KW"/>
</dbReference>
<dbReference type="PANTHER" id="PTHR44329:SF214">
    <property type="entry name" value="PROTEIN KINASE DOMAIN-CONTAINING PROTEIN"/>
    <property type="match status" value="1"/>
</dbReference>
<feature type="compositionally biased region" description="Low complexity" evidence="9">
    <location>
        <begin position="540"/>
        <end position="549"/>
    </location>
</feature>
<feature type="region of interest" description="Disordered" evidence="9">
    <location>
        <begin position="540"/>
        <end position="570"/>
    </location>
</feature>
<dbReference type="Proteomes" id="UP000251314">
    <property type="component" value="Unassembled WGS sequence"/>
</dbReference>
<feature type="binding site" evidence="8">
    <location>
        <position position="1643"/>
    </location>
    <ligand>
        <name>ATP</name>
        <dbReference type="ChEBI" id="CHEBI:30616"/>
    </ligand>
</feature>
<comment type="caution">
    <text evidence="12">The sequence shown here is derived from an EMBL/GenBank/DDBJ whole genome shotgun (WGS) entry which is preliminary data.</text>
</comment>
<evidence type="ECO:0000256" key="3">
    <source>
        <dbReference type="ARBA" id="ARBA00022741"/>
    </source>
</evidence>
<sequence>MRFARLRGNPPAKSVLTDIRSRCKWLPELEKLCLRAVDRLEALHDEVAQCREDDPPRVKYIDTVVILLDRIIRRKPLLTRLARFHSVTLIIRGLHQDLDEVETGLGTSIEGNEWRDQWERDRTEQFSILEQLVQNTTDRQLVREIKSEKVVEQVLMELHKELVECPLETHWQLMRATFDRVCAFARLNGIQYPDWYISADDLMFEEGPGVAGTFGEVRRATWFHGGERTCVIVKQLFQDSSLESDQDTFEQFERWKNLSGCDHILTFHGGSHASKPQFFVCEYAPYGNLRGFLTDEKNETMMWPLFLQAAEGLKALHSHGIVHGALKCSNILVDANYTAKLADFGFASARMHAMELNSVAATAIGSAVRWKPKEILEYSDMTGPQFQADTYSLGMCMIEALTHQAPFSMVGDDTEAVEMILHGESHPRPDGVSDAVWNLISQLSEPDSAKRPTLDMAIEMIRELIKMQAKEKESDIMASIAGMTAIKSTEEAGTVPGEMVKTEVFCSWEADGSIVTTTVRTTTCTRTSASGELITEVTNTETEVTTETTETTEETVEEVTEETMEGTQGTITTTETTEVTEVTTIETITEEADAGSEDGMESSAALVASDTAAMSSLYARYAHESSSMESMTLSVDIDAAAQEIHRVCTGATSNEAALASLLLSKTVEQRYLIWCRYRILYKQNLSDLVKSKSDYGVLLKMLASPLEHAEAEILRKATKGLGTTEEWIYPVVMGRSNADIALLKKTFQEKYSDDLGKILNGDLSGSLKKVIETAMRGEVVEFDASVHTSAQSSADADRLYKAGEGRWGTDKKTFINILVLSPAQHVRNINRAYMVKHKSGLIGAIKAEFSGDTKRALLFLVRSVLEPMDLLAELFETALKRAGKNAYGLSAWVVRYFHLLERIFIAYRRLYRQDLRIRIRSVVRGEYRQLLLSVFDAAGVELGVFTPRSGLAGPTMSGAASRGSVMPMVSKTVLCSSCTVASDPSEGCCRCCGELMERPKDKVERNALARYLKTHPRGEAWRKMYEVAIALQDLHDQGIIHGNLKPSNLIVGRDGRGHLSELESCKRAEKLATCVVKPQKNEVRWQAPECLNGGNASFPSDVYSLGMCIIYAISGKPPWGSAKSDQLVKYAVCNQHGMPPRPQELSNNEWDLVKRMCDYDPSKRIIIGDAVQELSKFSPVELTHVPVWDLPKNQIVFSDETFSESAFVSRHLGRWKDAVVAVETIKQQVFGTPKRNFRSVADLWFSLKHPAILHLFRACDDGDDQFFVCEYAKQGDLNMYLHQNDASNENGAMRKRVWKILLDVALAIHYLHSIGIVHGDITSQNILVGQDDHGKLSGFMLSFKQSWDSPEEEPTADSEHSVPSCVNGHHVGFESDVYWLGQCIVDVFCGQSMANNRVDTAMRCDGCNTNPLLHRPEELTDTEWQLIKDMCAAEPSSRIDMPDVVERLARLIAVDAVIDQLASSSSQYLDCSKRNRGQSNLLTVMSSYTTTSGQSNLLMSCYATGYDTNSDLDYDSFSDSLELSQETVKGGVLEVKFEELTQVDSFDRSAEDAVKERYRDDLETLLNAEEKGSSSSNGLLMASAQPRKLYGRLRCLPPDPISPQWILSTDHIAESTWRESDLGSGSFAAVCRGAWLGAPVALKKLKKFDLKSAQTLREEANIWFTLRHPNIVSLFGASTRGYPLFVCEYIDGQRLDECRKGEAKVSDEEIWGYLHDAAVGLQGLHMHGVVHADLKCDNILIGAEGRAKLIDFGLSCLQTCDGGAPLGAKQWKAPECLQGAGPTFESDIYGFGMCIIQAFAGKCPWGQIPDQAVAVHVANGRLPSKPATLTQLQWEAIRKMCRQDPQARLQLDFVVRVLGFFAGHLPYIDDATLQEEFSSWTSTTE</sequence>
<keyword evidence="2" id="KW-0677">Repeat</keyword>
<dbReference type="GO" id="GO:0005524">
    <property type="term" value="F:ATP binding"/>
    <property type="evidence" value="ECO:0007669"/>
    <property type="project" value="UniProtKB-UniRule"/>
</dbReference>
<dbReference type="Gene3D" id="1.10.510.10">
    <property type="entry name" value="Transferase(Phosphotransferase) domain 1"/>
    <property type="match status" value="4"/>
</dbReference>
<dbReference type="InterPro" id="IPR018502">
    <property type="entry name" value="Annexin_repeat"/>
</dbReference>
<dbReference type="PROSITE" id="PS00107">
    <property type="entry name" value="PROTEIN_KINASE_ATP"/>
    <property type="match status" value="1"/>
</dbReference>
<dbReference type="FunFam" id="1.10.220.10:FF:000002">
    <property type="entry name" value="Annexin"/>
    <property type="match status" value="1"/>
</dbReference>
<keyword evidence="6" id="KW-0041">Annexin</keyword>
<keyword evidence="7" id="KW-0111">Calcium/phospholipid-binding</keyword>
<dbReference type="Pfam" id="PF00191">
    <property type="entry name" value="Annexin"/>
    <property type="match status" value="2"/>
</dbReference>
<protein>
    <recommendedName>
        <fullName evidence="10">Protein kinase domain-containing protein</fullName>
    </recommendedName>
</protein>
<keyword evidence="4" id="KW-0106">Calcium</keyword>
<feature type="domain" description="Protein kinase" evidence="10">
    <location>
        <begin position="876"/>
        <end position="1178"/>
    </location>
</feature>
<dbReference type="OrthoDB" id="124719at2759"/>
<evidence type="ECO:0000259" key="10">
    <source>
        <dbReference type="PROSITE" id="PS50011"/>
    </source>
</evidence>
<evidence type="ECO:0000256" key="8">
    <source>
        <dbReference type="PROSITE-ProRule" id="PRU10141"/>
    </source>
</evidence>
<proteinExistence type="predicted"/>
<dbReference type="PANTHER" id="PTHR44329">
    <property type="entry name" value="SERINE/THREONINE-PROTEIN KINASE TNNI3K-RELATED"/>
    <property type="match status" value="1"/>
</dbReference>
<dbReference type="InterPro" id="IPR011009">
    <property type="entry name" value="Kinase-like_dom_sf"/>
</dbReference>
<reference evidence="11" key="2">
    <citation type="submission" date="2018-05" db="EMBL/GenBank/DDBJ databases">
        <title>Effector identification in a new, highly contiguous assembly of the strawberry crown rot pathogen Phytophthora cactorum.</title>
        <authorList>
            <person name="Armitage A.D."/>
            <person name="Nellist C.F."/>
            <person name="Bates H."/>
            <person name="Vickerstaff R.J."/>
            <person name="Harrison R.J."/>
        </authorList>
    </citation>
    <scope>NUCLEOTIDE SEQUENCE</scope>
    <source>
        <strain evidence="11">P421</strain>
    </source>
</reference>
<dbReference type="Pfam" id="PF07714">
    <property type="entry name" value="PK_Tyr_Ser-Thr"/>
    <property type="match status" value="3"/>
</dbReference>
<feature type="domain" description="Protein kinase" evidence="10">
    <location>
        <begin position="203"/>
        <end position="465"/>
    </location>
</feature>
<evidence type="ECO:0000256" key="6">
    <source>
        <dbReference type="ARBA" id="ARBA00023216"/>
    </source>
</evidence>
<dbReference type="GO" id="GO:0005544">
    <property type="term" value="F:calcium-dependent phospholipid binding"/>
    <property type="evidence" value="ECO:0007669"/>
    <property type="project" value="UniProtKB-KW"/>
</dbReference>
<keyword evidence="3 8" id="KW-0547">Nucleotide-binding</keyword>
<dbReference type="EMBL" id="MJFZ01000129">
    <property type="protein sequence ID" value="RAW36783.1"/>
    <property type="molecule type" value="Genomic_DNA"/>
</dbReference>
<dbReference type="InterPro" id="IPR000719">
    <property type="entry name" value="Prot_kinase_dom"/>
</dbReference>
<dbReference type="PRINTS" id="PR00196">
    <property type="entry name" value="ANNEXIN"/>
</dbReference>
<evidence type="ECO:0000256" key="4">
    <source>
        <dbReference type="ARBA" id="ARBA00022837"/>
    </source>
</evidence>
<evidence type="ECO:0000256" key="9">
    <source>
        <dbReference type="SAM" id="MobiDB-lite"/>
    </source>
</evidence>
<dbReference type="Pfam" id="PF00069">
    <property type="entry name" value="Pkinase"/>
    <property type="match status" value="1"/>
</dbReference>
<dbReference type="PROSITE" id="PS00109">
    <property type="entry name" value="PROTEIN_KINASE_TYR"/>
    <property type="match status" value="1"/>
</dbReference>
<dbReference type="STRING" id="29920.A0A329SJ59"/>
<dbReference type="SMART" id="SM00220">
    <property type="entry name" value="S_TKc"/>
    <property type="match status" value="2"/>
</dbReference>
<feature type="domain" description="Protein kinase" evidence="10">
    <location>
        <begin position="1196"/>
        <end position="1451"/>
    </location>
</feature>
<evidence type="ECO:0000313" key="13">
    <source>
        <dbReference type="Proteomes" id="UP000251314"/>
    </source>
</evidence>
<dbReference type="PROSITE" id="PS50011">
    <property type="entry name" value="PROTEIN_KINASE_DOM"/>
    <property type="match status" value="4"/>
</dbReference>
<organism evidence="12 13">
    <name type="scientific">Phytophthora cactorum</name>
    <dbReference type="NCBI Taxonomy" id="29920"/>
    <lineage>
        <taxon>Eukaryota</taxon>
        <taxon>Sar</taxon>
        <taxon>Stramenopiles</taxon>
        <taxon>Oomycota</taxon>
        <taxon>Peronosporomycetes</taxon>
        <taxon>Peronosporales</taxon>
        <taxon>Peronosporaceae</taxon>
        <taxon>Phytophthora</taxon>
    </lineage>
</organism>
<keyword evidence="1" id="KW-0808">Transferase</keyword>
<keyword evidence="1" id="KW-0723">Serine/threonine-protein kinase</keyword>
<feature type="compositionally biased region" description="Acidic residues" evidence="9">
    <location>
        <begin position="550"/>
        <end position="564"/>
    </location>
</feature>
<dbReference type="EMBL" id="RCMV01000291">
    <property type="protein sequence ID" value="KAG3219879.1"/>
    <property type="molecule type" value="Genomic_DNA"/>
</dbReference>
<evidence type="ECO:0000313" key="12">
    <source>
        <dbReference type="EMBL" id="RAW36783.1"/>
    </source>
</evidence>
<dbReference type="InterPro" id="IPR008266">
    <property type="entry name" value="Tyr_kinase_AS"/>
</dbReference>
<evidence type="ECO:0000256" key="1">
    <source>
        <dbReference type="ARBA" id="ARBA00022527"/>
    </source>
</evidence>
<dbReference type="InterPro" id="IPR001245">
    <property type="entry name" value="Ser-Thr/Tyr_kinase_cat_dom"/>
</dbReference>
<dbReference type="InterPro" id="IPR001464">
    <property type="entry name" value="Annexin"/>
</dbReference>
<dbReference type="InterPro" id="IPR017441">
    <property type="entry name" value="Protein_kinase_ATP_BS"/>
</dbReference>
<evidence type="ECO:0000256" key="7">
    <source>
        <dbReference type="ARBA" id="ARBA00023302"/>
    </source>
</evidence>
<gene>
    <name evidence="12" type="ORF">PC110_g6937</name>
    <name evidence="11" type="ORF">PC129_g9350</name>
</gene>
<evidence type="ECO:0000256" key="5">
    <source>
        <dbReference type="ARBA" id="ARBA00022840"/>
    </source>
</evidence>
<feature type="domain" description="Protein kinase" evidence="10">
    <location>
        <begin position="1616"/>
        <end position="1861"/>
    </location>
</feature>
<reference evidence="12 13" key="1">
    <citation type="submission" date="2018-01" db="EMBL/GenBank/DDBJ databases">
        <title>Draft genome of the strawberry crown rot pathogen Phytophthora cactorum.</title>
        <authorList>
            <person name="Armitage A.D."/>
            <person name="Lysoe E."/>
            <person name="Nellist C.F."/>
            <person name="Harrison R.J."/>
            <person name="Brurberg M.B."/>
        </authorList>
    </citation>
    <scope>NUCLEOTIDE SEQUENCE [LARGE SCALE GENOMIC DNA]</scope>
    <source>
        <strain evidence="12 13">10300</strain>
    </source>
</reference>
<dbReference type="PROSITE" id="PS51897">
    <property type="entry name" value="ANNEXIN_2"/>
    <property type="match status" value="2"/>
</dbReference>
<dbReference type="PROSITE" id="PS00108">
    <property type="entry name" value="PROTEIN_KINASE_ST"/>
    <property type="match status" value="1"/>
</dbReference>
<evidence type="ECO:0000256" key="2">
    <source>
        <dbReference type="ARBA" id="ARBA00022737"/>
    </source>
</evidence>
<dbReference type="InterPro" id="IPR008271">
    <property type="entry name" value="Ser/Thr_kinase_AS"/>
</dbReference>
<dbReference type="SMART" id="SM00335">
    <property type="entry name" value="ANX"/>
    <property type="match status" value="3"/>
</dbReference>
<evidence type="ECO:0000313" key="11">
    <source>
        <dbReference type="EMBL" id="KAG3219879.1"/>
    </source>
</evidence>
<dbReference type="VEuPathDB" id="FungiDB:PC110_g6937"/>